<evidence type="ECO:0000313" key="3">
    <source>
        <dbReference type="Proteomes" id="UP000515275"/>
    </source>
</evidence>
<feature type="compositionally biased region" description="Basic and acidic residues" evidence="1">
    <location>
        <begin position="59"/>
        <end position="78"/>
    </location>
</feature>
<feature type="compositionally biased region" description="Polar residues" evidence="1">
    <location>
        <begin position="118"/>
        <end position="128"/>
    </location>
</feature>
<accession>A0A7G7YN72</accession>
<dbReference type="Proteomes" id="UP000515275">
    <property type="component" value="Chromosome"/>
</dbReference>
<organism evidence="2 3">
    <name type="scientific">Corynebacterium anserum</name>
    <dbReference type="NCBI Taxonomy" id="2684406"/>
    <lineage>
        <taxon>Bacteria</taxon>
        <taxon>Bacillati</taxon>
        <taxon>Actinomycetota</taxon>
        <taxon>Actinomycetes</taxon>
        <taxon>Mycobacteriales</taxon>
        <taxon>Corynebacteriaceae</taxon>
        <taxon>Corynebacterium</taxon>
    </lineage>
</organism>
<dbReference type="KEGG" id="cans:GP473_03955"/>
<evidence type="ECO:0000313" key="2">
    <source>
        <dbReference type="EMBL" id="QNH95942.1"/>
    </source>
</evidence>
<keyword evidence="3" id="KW-1185">Reference proteome</keyword>
<feature type="compositionally biased region" description="Basic and acidic residues" evidence="1">
    <location>
        <begin position="172"/>
        <end position="196"/>
    </location>
</feature>
<dbReference type="AlphaFoldDB" id="A0A7G7YN72"/>
<dbReference type="EMBL" id="CP046883">
    <property type="protein sequence ID" value="QNH95942.1"/>
    <property type="molecule type" value="Genomic_DNA"/>
</dbReference>
<feature type="compositionally biased region" description="Basic residues" evidence="1">
    <location>
        <begin position="147"/>
        <end position="167"/>
    </location>
</feature>
<feature type="compositionally biased region" description="Polar residues" evidence="1">
    <location>
        <begin position="1"/>
        <end position="25"/>
    </location>
</feature>
<feature type="compositionally biased region" description="Basic and acidic residues" evidence="1">
    <location>
        <begin position="133"/>
        <end position="146"/>
    </location>
</feature>
<feature type="compositionally biased region" description="Basic and acidic residues" evidence="1">
    <location>
        <begin position="26"/>
        <end position="52"/>
    </location>
</feature>
<feature type="region of interest" description="Disordered" evidence="1">
    <location>
        <begin position="1"/>
        <end position="196"/>
    </location>
</feature>
<reference evidence="2 3" key="1">
    <citation type="submission" date="2019-12" db="EMBL/GenBank/DDBJ databases">
        <title>Corynebacterium sp. nov., isolated from feces of the Anser Albifrons in China.</title>
        <authorList>
            <person name="Liu Q."/>
        </authorList>
    </citation>
    <scope>NUCLEOTIDE SEQUENCE [LARGE SCALE GENOMIC DNA]</scope>
    <source>
        <strain evidence="2 3">23H37-10</strain>
    </source>
</reference>
<dbReference type="SUPFAM" id="SSF48452">
    <property type="entry name" value="TPR-like"/>
    <property type="match status" value="1"/>
</dbReference>
<sequence length="405" mass="45508">MSEHSGSGRRSQNKGFGQRRNFGSSHRSDGGNRDFKGRSNSDRFRTRSKKENGASGSSWKKDGDHRHRHGSRDVRDNNYHYGSRSQRSSWDDRHNNFDGNGGNPARRRNGYDDAGASPSRNRTNSGYSSGDAGSREKRNNKYDARRGDKKKFKHANRGGVNRARHSGPQRSGYREERLNKRLNEPQVPDHIDPRDLDPAVRQELRSLSKDNADKVAKHLIMSVLLLDEDTDKALAHARAAKDRAGRVSVTRETNGIAAYHAGEWKEAISELRAARRMSGGPGMIAVLADCERALGRPEKAIEVGREYDTSTLDPETRIELAIVLSGAHHDLSNNRAALAELEEVLDISDIPEMSRLRLYYAYADSLEIAGRREDATLWFERADELDQGGFMDTEERLASLRKEGE</sequence>
<protein>
    <submittedName>
        <fullName evidence="2">Tetratricopeptide repeat protein</fullName>
    </submittedName>
</protein>
<dbReference type="Gene3D" id="1.25.40.10">
    <property type="entry name" value="Tetratricopeptide repeat domain"/>
    <property type="match status" value="1"/>
</dbReference>
<proteinExistence type="predicted"/>
<name>A0A7G7YN72_9CORY</name>
<dbReference type="InterPro" id="IPR011990">
    <property type="entry name" value="TPR-like_helical_dom_sf"/>
</dbReference>
<gene>
    <name evidence="2" type="ORF">GP473_03955</name>
</gene>
<dbReference type="RefSeq" id="WP_185769692.1">
    <property type="nucleotide sequence ID" value="NZ_CP046883.1"/>
</dbReference>
<evidence type="ECO:0000256" key="1">
    <source>
        <dbReference type="SAM" id="MobiDB-lite"/>
    </source>
</evidence>